<feature type="transmembrane region" description="Helical" evidence="1">
    <location>
        <begin position="25"/>
        <end position="45"/>
    </location>
</feature>
<name>A0A2G8T9Z3_9BURK</name>
<dbReference type="InterPro" id="IPR009936">
    <property type="entry name" value="DUF1468"/>
</dbReference>
<dbReference type="EMBL" id="PDOC01000020">
    <property type="protein sequence ID" value="PIL42851.1"/>
    <property type="molecule type" value="Genomic_DNA"/>
</dbReference>
<dbReference type="Proteomes" id="UP000230390">
    <property type="component" value="Unassembled WGS sequence"/>
</dbReference>
<keyword evidence="4" id="KW-1185">Reference proteome</keyword>
<feature type="transmembrane region" description="Helical" evidence="1">
    <location>
        <begin position="57"/>
        <end position="79"/>
    </location>
</feature>
<keyword evidence="1" id="KW-0812">Transmembrane</keyword>
<evidence type="ECO:0000313" key="3">
    <source>
        <dbReference type="EMBL" id="PIL42851.1"/>
    </source>
</evidence>
<feature type="transmembrane region" description="Helical" evidence="1">
    <location>
        <begin position="133"/>
        <end position="153"/>
    </location>
</feature>
<keyword evidence="1" id="KW-0472">Membrane</keyword>
<dbReference type="OrthoDB" id="6183775at2"/>
<comment type="caution">
    <text evidence="3">The sequence shown here is derived from an EMBL/GenBank/DDBJ whole genome shotgun (WGS) entry which is preliminary data.</text>
</comment>
<evidence type="ECO:0000313" key="4">
    <source>
        <dbReference type="Proteomes" id="UP000230390"/>
    </source>
</evidence>
<protein>
    <submittedName>
        <fullName evidence="3">Small permease of tripartite tricarboxylate transporter</fullName>
    </submittedName>
</protein>
<dbReference type="AlphaFoldDB" id="A0A2G8T9Z3"/>
<keyword evidence="1" id="KW-1133">Transmembrane helix</keyword>
<feature type="transmembrane region" description="Helical" evidence="1">
    <location>
        <begin position="100"/>
        <end position="127"/>
    </location>
</feature>
<reference evidence="3 4" key="1">
    <citation type="submission" date="2017-10" db="EMBL/GenBank/DDBJ databases">
        <title>Massilia psychrophilum sp. nov., a novel purple-pigmented bacterium isolated from Tianshan glacier, Xinjiang Municipality, China.</title>
        <authorList>
            <person name="Wang H."/>
        </authorList>
    </citation>
    <scope>NUCLEOTIDE SEQUENCE [LARGE SCALE GENOMIC DNA]</scope>
    <source>
        <strain evidence="3 4">JCM 30074</strain>
    </source>
</reference>
<dbReference type="Pfam" id="PF07331">
    <property type="entry name" value="TctB"/>
    <property type="match status" value="1"/>
</dbReference>
<sequence>MSTQEEIHGSVETSPAVITKRTAEIAVGFIVMAFGLLAIISNYQLGAGWSEDGPQAGYFPLRMGAAILIASIFVIYQAVRKNDRSAFVEQTQLKLVATVLLPLVVYIAAIKYVGIYVASTLFIGIFMRLVGKFGWMRSVLTALIIDAVLFWVFEIMFKVPLPKGPLEQMFGY</sequence>
<evidence type="ECO:0000259" key="2">
    <source>
        <dbReference type="Pfam" id="PF07331"/>
    </source>
</evidence>
<evidence type="ECO:0000256" key="1">
    <source>
        <dbReference type="SAM" id="Phobius"/>
    </source>
</evidence>
<accession>A0A2G8T9Z3</accession>
<dbReference type="RefSeq" id="WP_099792362.1">
    <property type="nucleotide sequence ID" value="NZ_JBHLYV010000092.1"/>
</dbReference>
<gene>
    <name evidence="3" type="ORF">CR105_22360</name>
</gene>
<proteinExistence type="predicted"/>
<organism evidence="3 4">
    <name type="scientific">Massilia eurypsychrophila</name>
    <dbReference type="NCBI Taxonomy" id="1485217"/>
    <lineage>
        <taxon>Bacteria</taxon>
        <taxon>Pseudomonadati</taxon>
        <taxon>Pseudomonadota</taxon>
        <taxon>Betaproteobacteria</taxon>
        <taxon>Burkholderiales</taxon>
        <taxon>Oxalobacteraceae</taxon>
        <taxon>Telluria group</taxon>
        <taxon>Massilia</taxon>
    </lineage>
</organism>
<feature type="domain" description="DUF1468" evidence="2">
    <location>
        <begin position="26"/>
        <end position="162"/>
    </location>
</feature>